<proteinExistence type="predicted"/>
<reference evidence="4" key="1">
    <citation type="journal article" date="2020" name="mSystems">
        <title>Genome- and Community-Level Interaction Insights into Carbon Utilization and Element Cycling Functions of Hydrothermarchaeota in Hydrothermal Sediment.</title>
        <authorList>
            <person name="Zhou Z."/>
            <person name="Liu Y."/>
            <person name="Xu W."/>
            <person name="Pan J."/>
            <person name="Luo Z.H."/>
            <person name="Li M."/>
        </authorList>
    </citation>
    <scope>NUCLEOTIDE SEQUENCE [LARGE SCALE GENOMIC DNA]</scope>
    <source>
        <strain evidence="4">HyVt-45</strain>
    </source>
</reference>
<accession>A0A7V1N2J9</accession>
<feature type="coiled-coil region" evidence="2">
    <location>
        <begin position="180"/>
        <end position="237"/>
    </location>
</feature>
<name>A0A7V1N2J9_DESA2</name>
<dbReference type="EMBL" id="DRKW01000144">
    <property type="protein sequence ID" value="HEB74078.1"/>
    <property type="molecule type" value="Genomic_DNA"/>
</dbReference>
<dbReference type="InterPro" id="IPR019734">
    <property type="entry name" value="TPR_rpt"/>
</dbReference>
<evidence type="ECO:0000256" key="1">
    <source>
        <dbReference type="PROSITE-ProRule" id="PRU00339"/>
    </source>
</evidence>
<dbReference type="AlphaFoldDB" id="A0A7V1N2J9"/>
<keyword evidence="2" id="KW-0175">Coiled coil</keyword>
<dbReference type="Proteomes" id="UP000886268">
    <property type="component" value="Unassembled WGS sequence"/>
</dbReference>
<dbReference type="InterPro" id="IPR011990">
    <property type="entry name" value="TPR-like_helical_dom_sf"/>
</dbReference>
<dbReference type="PANTHER" id="PTHR10098:SF108">
    <property type="entry name" value="TETRATRICOPEPTIDE REPEAT PROTEIN 28"/>
    <property type="match status" value="1"/>
</dbReference>
<feature type="repeat" description="TPR" evidence="1">
    <location>
        <begin position="43"/>
        <end position="76"/>
    </location>
</feature>
<organism evidence="4">
    <name type="scientific">Desulfofervidus auxilii</name>
    <dbReference type="NCBI Taxonomy" id="1621989"/>
    <lineage>
        <taxon>Bacteria</taxon>
        <taxon>Pseudomonadati</taxon>
        <taxon>Thermodesulfobacteriota</taxon>
        <taxon>Candidatus Desulfofervidia</taxon>
        <taxon>Candidatus Desulfofervidales</taxon>
        <taxon>Candidatus Desulfofervidaceae</taxon>
        <taxon>Candidatus Desulfofervidus</taxon>
    </lineage>
</organism>
<dbReference type="SUPFAM" id="SSF48452">
    <property type="entry name" value="TPR-like"/>
    <property type="match status" value="1"/>
</dbReference>
<feature type="non-terminal residue" evidence="4">
    <location>
        <position position="1"/>
    </location>
</feature>
<evidence type="ECO:0000256" key="2">
    <source>
        <dbReference type="SAM" id="Coils"/>
    </source>
</evidence>
<dbReference type="SMART" id="SM00028">
    <property type="entry name" value="TPR"/>
    <property type="match status" value="3"/>
</dbReference>
<dbReference type="Pfam" id="PF12770">
    <property type="entry name" value="CHAT"/>
    <property type="match status" value="1"/>
</dbReference>
<dbReference type="Pfam" id="PF13424">
    <property type="entry name" value="TPR_12"/>
    <property type="match status" value="1"/>
</dbReference>
<dbReference type="InterPro" id="IPR024983">
    <property type="entry name" value="CHAT_dom"/>
</dbReference>
<gene>
    <name evidence="4" type="ORF">ENJ03_02530</name>
</gene>
<sequence>RIAALMNNIATLNQHQGYLELALESQLEALRIHQELNMPFDLALDYGNLGTIYLDMKEVTKSEEYFKKSLELAQKLNYSQMIWYCQTGLGRILLEQGKREESLTYFKQAIDILEGLRERLTSAEMKRGFFENKLLAYDLTIEVLWDLGRFEEAFNYSERARARSFLDILGGAILKVKDKDKEMFNKLQDLEIRITSLQEKERQERSKPTEQQNTAYLEELQKIQKKLQQTYFQVKEDLDHYSPEVASLVTINPLTLNKIRRILDKEIILLDYYITGDRILVWVVEQEGIKTKEINIKDINLNQKVDEARKAFTATEEDYEYQKICKELYQILFAQIKPLIGNKTTIGIIPHLSLFYLPFQALMTEEGKFLVDHYNLFYIPSASVYSYCLGKNRGNQESYLGFGNPSFEGTDLPSLPLSAEEVKIAAQNFIYNDVFTGKEATETKFKEICSNFDVIHFSTHGLANDQRPLYSMICLAKDEKNDGEVRAYEVFSLDLKANLVALGACETGLGKLSEAEGLIGLVRSFLYAGTPTVIASLWSVYDRPTMELFVKFFEYWKQKGMSKVEALGRAQRELAQEYGLPVTWSGFILIGDYR</sequence>
<keyword evidence="1" id="KW-0802">TPR repeat</keyword>
<evidence type="ECO:0000313" key="4">
    <source>
        <dbReference type="EMBL" id="HEB74078.1"/>
    </source>
</evidence>
<dbReference type="Gene3D" id="1.25.40.10">
    <property type="entry name" value="Tetratricopeptide repeat domain"/>
    <property type="match status" value="1"/>
</dbReference>
<comment type="caution">
    <text evidence="4">The sequence shown here is derived from an EMBL/GenBank/DDBJ whole genome shotgun (WGS) entry which is preliminary data.</text>
</comment>
<dbReference type="PROSITE" id="PS50005">
    <property type="entry name" value="TPR"/>
    <property type="match status" value="1"/>
</dbReference>
<feature type="domain" description="CHAT" evidence="3">
    <location>
        <begin position="322"/>
        <end position="592"/>
    </location>
</feature>
<evidence type="ECO:0000259" key="3">
    <source>
        <dbReference type="Pfam" id="PF12770"/>
    </source>
</evidence>
<dbReference type="Pfam" id="PF13374">
    <property type="entry name" value="TPR_10"/>
    <property type="match status" value="1"/>
</dbReference>
<dbReference type="PANTHER" id="PTHR10098">
    <property type="entry name" value="RAPSYN-RELATED"/>
    <property type="match status" value="1"/>
</dbReference>
<protein>
    <submittedName>
        <fullName evidence="4">CHAT domain-containing protein</fullName>
    </submittedName>
</protein>